<proteinExistence type="predicted"/>
<name>A0AC34RLS0_9BILA</name>
<dbReference type="WBParaSite" id="JU765_v2.g8007.t1">
    <property type="protein sequence ID" value="JU765_v2.g8007.t1"/>
    <property type="gene ID" value="JU765_v2.g8007"/>
</dbReference>
<sequence>MTIQLDNQIPIKYFPKDGLATLNTQWRISLGAAFNSLHSLPLATNGRKKRRHVRLFDEFKGKIAGVNFNGIRILDLFANG</sequence>
<organism evidence="1 2">
    <name type="scientific">Panagrolaimus sp. JU765</name>
    <dbReference type="NCBI Taxonomy" id="591449"/>
    <lineage>
        <taxon>Eukaryota</taxon>
        <taxon>Metazoa</taxon>
        <taxon>Ecdysozoa</taxon>
        <taxon>Nematoda</taxon>
        <taxon>Chromadorea</taxon>
        <taxon>Rhabditida</taxon>
        <taxon>Tylenchina</taxon>
        <taxon>Panagrolaimomorpha</taxon>
        <taxon>Panagrolaimoidea</taxon>
        <taxon>Panagrolaimidae</taxon>
        <taxon>Panagrolaimus</taxon>
    </lineage>
</organism>
<evidence type="ECO:0000313" key="2">
    <source>
        <dbReference type="WBParaSite" id="JU765_v2.g8007.t1"/>
    </source>
</evidence>
<accession>A0AC34RLS0</accession>
<reference evidence="2" key="1">
    <citation type="submission" date="2022-11" db="UniProtKB">
        <authorList>
            <consortium name="WormBaseParasite"/>
        </authorList>
    </citation>
    <scope>IDENTIFICATION</scope>
</reference>
<protein>
    <submittedName>
        <fullName evidence="2">Uncharacterized protein</fullName>
    </submittedName>
</protein>
<evidence type="ECO:0000313" key="1">
    <source>
        <dbReference type="Proteomes" id="UP000887576"/>
    </source>
</evidence>
<dbReference type="Proteomes" id="UP000887576">
    <property type="component" value="Unplaced"/>
</dbReference>